<keyword evidence="5 9" id="KW-0805">Transcription regulation</keyword>
<evidence type="ECO:0000256" key="8">
    <source>
        <dbReference type="ARBA" id="ARBA00023163"/>
    </source>
</evidence>
<feature type="modified residue" description="4-aspartylphosphate" evidence="10">
    <location>
        <position position="54"/>
    </location>
</feature>
<protein>
    <recommendedName>
        <fullName evidence="9">Transcriptional regulatory protein</fullName>
    </recommendedName>
</protein>
<sequence>MIRVLIVEDDPMVAELNRRYLEQINGFILIAIARNVNEALILLEKHEIDLVLLDIFMPGMNGLELLDKIREQERDIDVIVVSAASDMHTIKKVLRSGVVDYLIKPFEFERLNTALSDYRNQALFMRNRDVMNQAELDRRILGREQQGQTELNKGLCRNTLKAVWEIIRATKGQAFTTEEMANNVSISRVSMRKYLEFLKQIDILSMEVIYGTVGRPVYKYRCINPESNVIKRYI</sequence>
<gene>
    <name evidence="12" type="primary">dcuR_2</name>
    <name evidence="12" type="ORF">SPSIL_049670</name>
</gene>
<dbReference type="PANTHER" id="PTHR45526">
    <property type="entry name" value="TRANSCRIPTIONAL REGULATORY PROTEIN DPIA"/>
    <property type="match status" value="1"/>
</dbReference>
<reference evidence="12" key="1">
    <citation type="submission" date="2024-05" db="EMBL/GenBank/DDBJ databases">
        <title>Isolation and characterization of Sporomusa carbonis sp. nov., a carboxydotrophic hydrogenogen in the genus of Sporomusa isolated from a charcoal burning pile.</title>
        <authorList>
            <person name="Boeer T."/>
            <person name="Rosenbaum F."/>
            <person name="Eysell L."/>
            <person name="Mueller V."/>
            <person name="Daniel R."/>
            <person name="Poehlein A."/>
        </authorList>
    </citation>
    <scope>NUCLEOTIDE SEQUENCE [LARGE SCALE GENOMIC DNA]</scope>
    <source>
        <strain evidence="12">DSM 10669</strain>
    </source>
</reference>
<dbReference type="PIRSF" id="PIRSF006171">
    <property type="entry name" value="RR_citrat_malat"/>
    <property type="match status" value="1"/>
</dbReference>
<dbReference type="EMBL" id="CP155573">
    <property type="protein sequence ID" value="XFO68744.1"/>
    <property type="molecule type" value="Genomic_DNA"/>
</dbReference>
<accession>A0ABZ3ITL1</accession>
<organism evidence="12 13">
    <name type="scientific">Sporomusa silvacetica DSM 10669</name>
    <dbReference type="NCBI Taxonomy" id="1123289"/>
    <lineage>
        <taxon>Bacteria</taxon>
        <taxon>Bacillati</taxon>
        <taxon>Bacillota</taxon>
        <taxon>Negativicutes</taxon>
        <taxon>Selenomonadales</taxon>
        <taxon>Sporomusaceae</taxon>
        <taxon>Sporomusa</taxon>
    </lineage>
</organism>
<dbReference type="Proteomes" id="UP000216752">
    <property type="component" value="Chromosome"/>
</dbReference>
<comment type="subcellular location">
    <subcellularLocation>
        <location evidence="1 9">Cytoplasm</location>
    </subcellularLocation>
</comment>
<evidence type="ECO:0000256" key="3">
    <source>
        <dbReference type="ARBA" id="ARBA00022553"/>
    </source>
</evidence>
<evidence type="ECO:0000259" key="11">
    <source>
        <dbReference type="PROSITE" id="PS50110"/>
    </source>
</evidence>
<evidence type="ECO:0000256" key="9">
    <source>
        <dbReference type="PIRNR" id="PIRNR006171"/>
    </source>
</evidence>
<dbReference type="InterPro" id="IPR048714">
    <property type="entry name" value="DpiA-like_HTH"/>
</dbReference>
<dbReference type="PROSITE" id="PS50110">
    <property type="entry name" value="RESPONSE_REGULATORY"/>
    <property type="match status" value="1"/>
</dbReference>
<keyword evidence="13" id="KW-1185">Reference proteome</keyword>
<evidence type="ECO:0000256" key="6">
    <source>
        <dbReference type="ARBA" id="ARBA00023125"/>
    </source>
</evidence>
<dbReference type="RefSeq" id="WP_094606421.1">
    <property type="nucleotide sequence ID" value="NZ_CP155573.1"/>
</dbReference>
<feature type="domain" description="Response regulatory" evidence="11">
    <location>
        <begin position="3"/>
        <end position="119"/>
    </location>
</feature>
<evidence type="ECO:0000256" key="4">
    <source>
        <dbReference type="ARBA" id="ARBA00023012"/>
    </source>
</evidence>
<dbReference type="Gene3D" id="3.40.50.2300">
    <property type="match status" value="1"/>
</dbReference>
<dbReference type="CDD" id="cd19925">
    <property type="entry name" value="REC_citrate_TCS"/>
    <property type="match status" value="1"/>
</dbReference>
<name>A0ABZ3ITL1_9FIRM</name>
<keyword evidence="4 9" id="KW-0902">Two-component regulatory system</keyword>
<evidence type="ECO:0000256" key="7">
    <source>
        <dbReference type="ARBA" id="ARBA00023159"/>
    </source>
</evidence>
<keyword evidence="7 9" id="KW-0010">Activator</keyword>
<keyword evidence="3 10" id="KW-0597">Phosphoprotein</keyword>
<dbReference type="SUPFAM" id="SSF52172">
    <property type="entry name" value="CheY-like"/>
    <property type="match status" value="1"/>
</dbReference>
<evidence type="ECO:0000256" key="5">
    <source>
        <dbReference type="ARBA" id="ARBA00023015"/>
    </source>
</evidence>
<dbReference type="InterPro" id="IPR024187">
    <property type="entry name" value="Sig_transdc_resp-reg_cit/mal"/>
</dbReference>
<dbReference type="InterPro" id="IPR001789">
    <property type="entry name" value="Sig_transdc_resp-reg_receiver"/>
</dbReference>
<dbReference type="InterPro" id="IPR011006">
    <property type="entry name" value="CheY-like_superfamily"/>
</dbReference>
<evidence type="ECO:0000256" key="1">
    <source>
        <dbReference type="ARBA" id="ARBA00004496"/>
    </source>
</evidence>
<evidence type="ECO:0000313" key="12">
    <source>
        <dbReference type="EMBL" id="XFO68744.1"/>
    </source>
</evidence>
<evidence type="ECO:0000313" key="13">
    <source>
        <dbReference type="Proteomes" id="UP000216752"/>
    </source>
</evidence>
<dbReference type="PANTHER" id="PTHR45526:SF1">
    <property type="entry name" value="TRANSCRIPTIONAL REGULATORY PROTEIN DCUR-RELATED"/>
    <property type="match status" value="1"/>
</dbReference>
<dbReference type="InterPro" id="IPR051271">
    <property type="entry name" value="2C-system_Tx_regulators"/>
</dbReference>
<evidence type="ECO:0000256" key="2">
    <source>
        <dbReference type="ARBA" id="ARBA00022490"/>
    </source>
</evidence>
<proteinExistence type="predicted"/>
<evidence type="ECO:0000256" key="10">
    <source>
        <dbReference type="PROSITE-ProRule" id="PRU00169"/>
    </source>
</evidence>
<keyword evidence="6 9" id="KW-0238">DNA-binding</keyword>
<keyword evidence="2 9" id="KW-0963">Cytoplasm</keyword>
<dbReference type="Pfam" id="PF00072">
    <property type="entry name" value="Response_reg"/>
    <property type="match status" value="1"/>
</dbReference>
<keyword evidence="8 9" id="KW-0804">Transcription</keyword>
<dbReference type="SMART" id="SM00448">
    <property type="entry name" value="REC"/>
    <property type="match status" value="1"/>
</dbReference>
<dbReference type="Pfam" id="PF20714">
    <property type="entry name" value="HTH_64"/>
    <property type="match status" value="1"/>
</dbReference>